<dbReference type="PATRIC" id="fig|398512.5.peg.531"/>
<dbReference type="Proteomes" id="UP000036923">
    <property type="component" value="Unassembled WGS sequence"/>
</dbReference>
<feature type="transmembrane region" description="Helical" evidence="1">
    <location>
        <begin position="162"/>
        <end position="181"/>
    </location>
</feature>
<keyword evidence="1" id="KW-0472">Membrane</keyword>
<comment type="caution">
    <text evidence="2">The sequence shown here is derived from an EMBL/GenBank/DDBJ whole genome shotgun (WGS) entry which is preliminary data.</text>
</comment>
<sequence length="293" mass="34295">MNPEFWSNTIWFVLLGISTIIELLFIIFKAKARKLVIGLYFTISALTFCFEMVVLSLLKAYAYHPLFIPQSPPDDSIAGNLFSQFSVSATALLIAVYNLKYYWYFFFAAVYGIIEELFIKLGIYEHNWYQTWMTFLGLLLLFWVAKKIYAGSLNHIGRFLRYLYIFLGLITLHQHTIIWVLRLTGIRKLSGNFLADKEVSFTVLAGIYLLIVGITIMTIYFSKIKWFWKGLIILLLYAGHYIAAKFNLIIYKEGWFFVASSISIFSMYFYTFILDKLYTKTREESNKIFIKQA</sequence>
<keyword evidence="1" id="KW-0812">Transmembrane</keyword>
<name>A0A0L6JHR2_9FIRM</name>
<feature type="transmembrane region" description="Helical" evidence="1">
    <location>
        <begin position="226"/>
        <end position="243"/>
    </location>
</feature>
<organism evidence="2 3">
    <name type="scientific">Pseudobacteroides cellulosolvens ATCC 35603 = DSM 2933</name>
    <dbReference type="NCBI Taxonomy" id="398512"/>
    <lineage>
        <taxon>Bacteria</taxon>
        <taxon>Bacillati</taxon>
        <taxon>Bacillota</taxon>
        <taxon>Clostridia</taxon>
        <taxon>Eubacteriales</taxon>
        <taxon>Oscillospiraceae</taxon>
        <taxon>Pseudobacteroides</taxon>
    </lineage>
</organism>
<evidence type="ECO:0000256" key="1">
    <source>
        <dbReference type="SAM" id="Phobius"/>
    </source>
</evidence>
<evidence type="ECO:0000313" key="3">
    <source>
        <dbReference type="Proteomes" id="UP000036923"/>
    </source>
</evidence>
<feature type="transmembrane region" description="Helical" evidence="1">
    <location>
        <begin position="129"/>
        <end position="150"/>
    </location>
</feature>
<feature type="transmembrane region" description="Helical" evidence="1">
    <location>
        <begin position="35"/>
        <end position="57"/>
    </location>
</feature>
<feature type="transmembrane region" description="Helical" evidence="1">
    <location>
        <begin position="77"/>
        <end position="96"/>
    </location>
</feature>
<accession>A0A0L6JHR2</accession>
<reference evidence="3" key="1">
    <citation type="submission" date="2015-07" db="EMBL/GenBank/DDBJ databases">
        <title>Near-Complete Genome Sequence of the Cellulolytic Bacterium Bacteroides (Pseudobacteroides) cellulosolvens ATCC 35603.</title>
        <authorList>
            <person name="Dassa B."/>
            <person name="Utturkar S.M."/>
            <person name="Klingeman D.M."/>
            <person name="Hurt R.A."/>
            <person name="Keller M."/>
            <person name="Xu J."/>
            <person name="Reddy Y.H.K."/>
            <person name="Borovok I."/>
            <person name="Grinberg I.R."/>
            <person name="Lamed R."/>
            <person name="Zhivin O."/>
            <person name="Bayer E.A."/>
            <person name="Brown S.D."/>
        </authorList>
    </citation>
    <scope>NUCLEOTIDE SEQUENCE [LARGE SCALE GENOMIC DNA]</scope>
    <source>
        <strain evidence="3">DSM 2933</strain>
    </source>
</reference>
<keyword evidence="1" id="KW-1133">Transmembrane helix</keyword>
<dbReference type="AlphaFoldDB" id="A0A0L6JHR2"/>
<proteinExistence type="predicted"/>
<feature type="transmembrane region" description="Helical" evidence="1">
    <location>
        <begin position="103"/>
        <end position="123"/>
    </location>
</feature>
<evidence type="ECO:0000313" key="2">
    <source>
        <dbReference type="EMBL" id="KNY25254.1"/>
    </source>
</evidence>
<feature type="transmembrane region" description="Helical" evidence="1">
    <location>
        <begin position="201"/>
        <end position="221"/>
    </location>
</feature>
<protein>
    <submittedName>
        <fullName evidence="2">Uncharacterized protein</fullName>
    </submittedName>
</protein>
<keyword evidence="3" id="KW-1185">Reference proteome</keyword>
<feature type="transmembrane region" description="Helical" evidence="1">
    <location>
        <begin position="255"/>
        <end position="274"/>
    </location>
</feature>
<feature type="transmembrane region" description="Helical" evidence="1">
    <location>
        <begin position="6"/>
        <end position="28"/>
    </location>
</feature>
<dbReference type="RefSeq" id="WP_201781940.1">
    <property type="nucleotide sequence ID" value="NZ_KN050763.1"/>
</dbReference>
<gene>
    <name evidence="2" type="ORF">Bccel_0511</name>
</gene>
<dbReference type="eggNOG" id="ENOG502ZTVE">
    <property type="taxonomic scope" value="Bacteria"/>
</dbReference>
<dbReference type="EMBL" id="LGTC01000001">
    <property type="protein sequence ID" value="KNY25254.1"/>
    <property type="molecule type" value="Genomic_DNA"/>
</dbReference>